<evidence type="ECO:0000256" key="4">
    <source>
        <dbReference type="ARBA" id="ARBA00022692"/>
    </source>
</evidence>
<dbReference type="PROSITE" id="PS00855">
    <property type="entry name" value="SPASE_II"/>
    <property type="match status" value="1"/>
</dbReference>
<dbReference type="STRING" id="293826.Amet_2797"/>
<dbReference type="Pfam" id="PF01252">
    <property type="entry name" value="Peptidase_A8"/>
    <property type="match status" value="1"/>
</dbReference>
<dbReference type="NCBIfam" id="TIGR00077">
    <property type="entry name" value="lspA"/>
    <property type="match status" value="1"/>
</dbReference>
<dbReference type="eggNOG" id="COG0597">
    <property type="taxonomic scope" value="Bacteria"/>
</dbReference>
<organism evidence="12 13">
    <name type="scientific">Alkaliphilus metalliredigens (strain QYMF)</name>
    <dbReference type="NCBI Taxonomy" id="293826"/>
    <lineage>
        <taxon>Bacteria</taxon>
        <taxon>Bacillati</taxon>
        <taxon>Bacillota</taxon>
        <taxon>Clostridia</taxon>
        <taxon>Peptostreptococcales</taxon>
        <taxon>Natronincolaceae</taxon>
        <taxon>Alkaliphilus</taxon>
    </lineage>
</organism>
<evidence type="ECO:0000256" key="10">
    <source>
        <dbReference type="RuleBase" id="RU000594"/>
    </source>
</evidence>
<dbReference type="Proteomes" id="UP000001572">
    <property type="component" value="Chromosome"/>
</dbReference>
<keyword evidence="8 9" id="KW-0472">Membrane</keyword>
<dbReference type="PANTHER" id="PTHR33695:SF1">
    <property type="entry name" value="LIPOPROTEIN SIGNAL PEPTIDASE"/>
    <property type="match status" value="1"/>
</dbReference>
<dbReference type="HOGENOM" id="CLU_083252_3_4_9"/>
<reference evidence="13" key="1">
    <citation type="journal article" date="2016" name="Genome Announc.">
        <title>Complete genome sequence of Alkaliphilus metalliredigens strain QYMF, an alkaliphilic and metal-reducing bacterium isolated from borax-contaminated leachate ponds.</title>
        <authorList>
            <person name="Hwang C."/>
            <person name="Copeland A."/>
            <person name="Lucas S."/>
            <person name="Lapidus A."/>
            <person name="Barry K."/>
            <person name="Detter J.C."/>
            <person name="Glavina Del Rio T."/>
            <person name="Hammon N."/>
            <person name="Israni S."/>
            <person name="Dalin E."/>
            <person name="Tice H."/>
            <person name="Pitluck S."/>
            <person name="Chertkov O."/>
            <person name="Brettin T."/>
            <person name="Bruce D."/>
            <person name="Han C."/>
            <person name="Schmutz J."/>
            <person name="Larimer F."/>
            <person name="Land M.L."/>
            <person name="Hauser L."/>
            <person name="Kyrpides N."/>
            <person name="Mikhailova N."/>
            <person name="Ye Q."/>
            <person name="Zhou J."/>
            <person name="Richardson P."/>
            <person name="Fields M.W."/>
        </authorList>
    </citation>
    <scope>NUCLEOTIDE SEQUENCE [LARGE SCALE GENOMIC DNA]</scope>
    <source>
        <strain evidence="13">QYMF</strain>
    </source>
</reference>
<sequence length="147" mass="16828">MMGYLWIGMIILVLDQMTKLMAIRRLMEIGSLPIISNFFHLTYVENRGAAFGILQNQKVFFVIMTLSIVVGMLFYLYKNKDLPKPMKLGFSLIIAGAIGNLTDRLRLGYVVDFFDFRIFPVFNIADMSVVFGAILVSYVILKSDYFD</sequence>
<evidence type="ECO:0000313" key="13">
    <source>
        <dbReference type="Proteomes" id="UP000001572"/>
    </source>
</evidence>
<dbReference type="PRINTS" id="PR00781">
    <property type="entry name" value="LIPOSIGPTASE"/>
</dbReference>
<evidence type="ECO:0000256" key="11">
    <source>
        <dbReference type="RuleBase" id="RU004181"/>
    </source>
</evidence>
<dbReference type="HAMAP" id="MF_00161">
    <property type="entry name" value="LspA"/>
    <property type="match status" value="1"/>
</dbReference>
<evidence type="ECO:0000256" key="3">
    <source>
        <dbReference type="ARBA" id="ARBA00022670"/>
    </source>
</evidence>
<dbReference type="GO" id="GO:0004190">
    <property type="term" value="F:aspartic-type endopeptidase activity"/>
    <property type="evidence" value="ECO:0007669"/>
    <property type="project" value="UniProtKB-UniRule"/>
</dbReference>
<dbReference type="RefSeq" id="WP_012063918.1">
    <property type="nucleotide sequence ID" value="NC_009633.1"/>
</dbReference>
<keyword evidence="6 9" id="KW-0378">Hydrolase</keyword>
<evidence type="ECO:0000256" key="8">
    <source>
        <dbReference type="ARBA" id="ARBA00023136"/>
    </source>
</evidence>
<dbReference type="KEGG" id="amt:Amet_2797"/>
<keyword evidence="5 9" id="KW-0064">Aspartyl protease</keyword>
<evidence type="ECO:0000256" key="2">
    <source>
        <dbReference type="ARBA" id="ARBA00022475"/>
    </source>
</evidence>
<comment type="similarity">
    <text evidence="1 9 11">Belongs to the peptidase A8 family.</text>
</comment>
<evidence type="ECO:0000313" key="12">
    <source>
        <dbReference type="EMBL" id="ABR48947.1"/>
    </source>
</evidence>
<gene>
    <name evidence="9" type="primary">lspA</name>
    <name evidence="12" type="ordered locus">Amet_2797</name>
</gene>
<evidence type="ECO:0000256" key="7">
    <source>
        <dbReference type="ARBA" id="ARBA00022989"/>
    </source>
</evidence>
<feature type="active site" evidence="9">
    <location>
        <position position="112"/>
    </location>
</feature>
<dbReference type="InterPro" id="IPR001872">
    <property type="entry name" value="Peptidase_A8"/>
</dbReference>
<evidence type="ECO:0000256" key="9">
    <source>
        <dbReference type="HAMAP-Rule" id="MF_00161"/>
    </source>
</evidence>
<name>A6TRX9_ALKMQ</name>
<comment type="catalytic activity">
    <reaction evidence="9 10">
        <text>Release of signal peptides from bacterial membrane prolipoproteins. Hydrolyzes -Xaa-Yaa-Zaa-|-(S,diacylglyceryl)Cys-, in which Xaa is hydrophobic (preferably Leu), and Yaa (Ala or Ser) and Zaa (Gly or Ala) have small, neutral side chains.</text>
        <dbReference type="EC" id="3.4.23.36"/>
    </reaction>
</comment>
<dbReference type="GO" id="GO:0005886">
    <property type="term" value="C:plasma membrane"/>
    <property type="evidence" value="ECO:0007669"/>
    <property type="project" value="UniProtKB-SubCell"/>
</dbReference>
<dbReference type="EMBL" id="CP000724">
    <property type="protein sequence ID" value="ABR48947.1"/>
    <property type="molecule type" value="Genomic_DNA"/>
</dbReference>
<dbReference type="AlphaFoldDB" id="A6TRX9"/>
<keyword evidence="13" id="KW-1185">Reference proteome</keyword>
<comment type="function">
    <text evidence="9 10">This protein specifically catalyzes the removal of signal peptides from prolipoproteins.</text>
</comment>
<keyword evidence="2 9" id="KW-1003">Cell membrane</keyword>
<proteinExistence type="inferred from homology"/>
<protein>
    <recommendedName>
        <fullName evidence="9">Lipoprotein signal peptidase</fullName>
        <ecNumber evidence="9">3.4.23.36</ecNumber>
    </recommendedName>
    <alternativeName>
        <fullName evidence="9">Prolipoprotein signal peptidase</fullName>
    </alternativeName>
    <alternativeName>
        <fullName evidence="9">Signal peptidase II</fullName>
        <shortName evidence="9">SPase II</shortName>
    </alternativeName>
</protein>
<comment type="pathway">
    <text evidence="9">Protein modification; lipoprotein biosynthesis (signal peptide cleavage).</text>
</comment>
<keyword evidence="4 9" id="KW-0812">Transmembrane</keyword>
<feature type="active site" evidence="9">
    <location>
        <position position="126"/>
    </location>
</feature>
<comment type="caution">
    <text evidence="9">Lacks conserved residue(s) required for the propagation of feature annotation.</text>
</comment>
<keyword evidence="12" id="KW-0449">Lipoprotein</keyword>
<feature type="transmembrane region" description="Helical" evidence="9">
    <location>
        <begin position="59"/>
        <end position="77"/>
    </location>
</feature>
<evidence type="ECO:0000256" key="6">
    <source>
        <dbReference type="ARBA" id="ARBA00022801"/>
    </source>
</evidence>
<keyword evidence="7 9" id="KW-1133">Transmembrane helix</keyword>
<feature type="transmembrane region" description="Helical" evidence="9">
    <location>
        <begin position="121"/>
        <end position="141"/>
    </location>
</feature>
<evidence type="ECO:0000256" key="5">
    <source>
        <dbReference type="ARBA" id="ARBA00022750"/>
    </source>
</evidence>
<dbReference type="UniPathway" id="UPA00665"/>
<comment type="subcellular location">
    <subcellularLocation>
        <location evidence="9">Cell membrane</location>
        <topology evidence="9">Multi-pass membrane protein</topology>
    </subcellularLocation>
</comment>
<dbReference type="PANTHER" id="PTHR33695">
    <property type="entry name" value="LIPOPROTEIN SIGNAL PEPTIDASE"/>
    <property type="match status" value="1"/>
</dbReference>
<keyword evidence="3 9" id="KW-0645">Protease</keyword>
<dbReference type="GO" id="GO:0006508">
    <property type="term" value="P:proteolysis"/>
    <property type="evidence" value="ECO:0007669"/>
    <property type="project" value="UniProtKB-KW"/>
</dbReference>
<dbReference type="EC" id="3.4.23.36" evidence="9"/>
<accession>A6TRX9</accession>
<evidence type="ECO:0000256" key="1">
    <source>
        <dbReference type="ARBA" id="ARBA00006139"/>
    </source>
</evidence>